<reference evidence="1" key="1">
    <citation type="submission" date="2021-01" db="EMBL/GenBank/DDBJ databases">
        <authorList>
            <person name="Sun Q."/>
        </authorList>
    </citation>
    <scope>NUCLEOTIDE SEQUENCE</scope>
    <source>
        <strain evidence="1">YIM B02566</strain>
    </source>
</reference>
<dbReference type="Proteomes" id="UP000616151">
    <property type="component" value="Unassembled WGS sequence"/>
</dbReference>
<keyword evidence="2" id="KW-1185">Reference proteome</keyword>
<evidence type="ECO:0000313" key="2">
    <source>
        <dbReference type="Proteomes" id="UP000616151"/>
    </source>
</evidence>
<name>A0ACC5R229_9HYPH</name>
<gene>
    <name evidence="1" type="ORF">JHL16_10080</name>
</gene>
<sequence>MPQLTLPQIERRLTMAEGQTILEAALAAGIPYPHSCTAGRCAACKSKLHAGQVTLKPHTRFALTDDEKAQGLILACRAIPESDVSASWLSEAPLDAASPPQGAEVMAIAQMTHDIRRLTLKLDDRARFRFTAGQYLKLTVDGAPARPYSMASRPDEELIELHVRAVPGGRTSSLIMSTLKAGDRVSVEGAFGSAFFRDAHEGPMIAVAGGSGLAPIKSIVETALAAGRDAPITVYFGARAERDLYLVEHFRGLAARHGQVAYHAALSQEAVANCRSGLVSEAIAADQLSLAGAKAYVAGPPAMVDAVQTVLAAQGVAPGDIHADSFFTPENM</sequence>
<proteinExistence type="predicted"/>
<evidence type="ECO:0000313" key="1">
    <source>
        <dbReference type="EMBL" id="MBK1866701.1"/>
    </source>
</evidence>
<organism evidence="1 2">
    <name type="scientific">Taklimakanibacter albus</name>
    <dbReference type="NCBI Taxonomy" id="2800327"/>
    <lineage>
        <taxon>Bacteria</taxon>
        <taxon>Pseudomonadati</taxon>
        <taxon>Pseudomonadota</taxon>
        <taxon>Alphaproteobacteria</taxon>
        <taxon>Hyphomicrobiales</taxon>
        <taxon>Aestuariivirgaceae</taxon>
        <taxon>Taklimakanibacter</taxon>
    </lineage>
</organism>
<accession>A0ACC5R229</accession>
<comment type="caution">
    <text evidence="1">The sequence shown here is derived from an EMBL/GenBank/DDBJ whole genome shotgun (WGS) entry which is preliminary data.</text>
</comment>
<dbReference type="EMBL" id="JAENHL010000006">
    <property type="protein sequence ID" value="MBK1866701.1"/>
    <property type="molecule type" value="Genomic_DNA"/>
</dbReference>
<protein>
    <submittedName>
        <fullName evidence="1">2Fe-2S iron-sulfur cluster binding domain-containing protein</fullName>
    </submittedName>
</protein>